<keyword evidence="3" id="KW-1185">Reference proteome</keyword>
<reference evidence="2 3" key="1">
    <citation type="submission" date="2020-09" db="EMBL/GenBank/DDBJ databases">
        <authorList>
            <person name="Kim M.K."/>
        </authorList>
    </citation>
    <scope>NUCLEOTIDE SEQUENCE [LARGE SCALE GENOMIC DNA]</scope>
    <source>
        <strain evidence="2 3">BT189</strain>
    </source>
</reference>
<dbReference type="EMBL" id="JACXAC010000005">
    <property type="protein sequence ID" value="MBD2723814.1"/>
    <property type="molecule type" value="Genomic_DNA"/>
</dbReference>
<dbReference type="PROSITE" id="PS51257">
    <property type="entry name" value="PROKAR_LIPOPROTEIN"/>
    <property type="match status" value="1"/>
</dbReference>
<comment type="caution">
    <text evidence="2">The sequence shown here is derived from an EMBL/GenBank/DDBJ whole genome shotgun (WGS) entry which is preliminary data.</text>
</comment>
<organism evidence="2 3">
    <name type="scientific">Hymenobacter armeniacus</name>
    <dbReference type="NCBI Taxonomy" id="2771358"/>
    <lineage>
        <taxon>Bacteria</taxon>
        <taxon>Pseudomonadati</taxon>
        <taxon>Bacteroidota</taxon>
        <taxon>Cytophagia</taxon>
        <taxon>Cytophagales</taxon>
        <taxon>Hymenobacteraceae</taxon>
        <taxon>Hymenobacter</taxon>
    </lineage>
</organism>
<gene>
    <name evidence="2" type="ORF">IC234_16925</name>
</gene>
<name>A0ABR8JV29_9BACT</name>
<accession>A0ABR8JV29</accession>
<feature type="signal peptide" evidence="1">
    <location>
        <begin position="1"/>
        <end position="20"/>
    </location>
</feature>
<feature type="chain" id="PRO_5046344365" description="Lipoprotein" evidence="1">
    <location>
        <begin position="21"/>
        <end position="109"/>
    </location>
</feature>
<evidence type="ECO:0000256" key="1">
    <source>
        <dbReference type="SAM" id="SignalP"/>
    </source>
</evidence>
<evidence type="ECO:0000313" key="2">
    <source>
        <dbReference type="EMBL" id="MBD2723814.1"/>
    </source>
</evidence>
<evidence type="ECO:0008006" key="4">
    <source>
        <dbReference type="Google" id="ProtNLM"/>
    </source>
</evidence>
<sequence>MRIFQPLISLLLLGSLAACCKDNGPVVEPVATCDDGSQPATVAHGPNRCDPNGWVLKLDGGGAYPVDALPASLQQDGLRVCVAYALYQDMGACPCCGGTRLRIQRIQPQ</sequence>
<evidence type="ECO:0000313" key="3">
    <source>
        <dbReference type="Proteomes" id="UP000606003"/>
    </source>
</evidence>
<proteinExistence type="predicted"/>
<dbReference type="Proteomes" id="UP000606003">
    <property type="component" value="Unassembled WGS sequence"/>
</dbReference>
<dbReference type="RefSeq" id="WP_190926889.1">
    <property type="nucleotide sequence ID" value="NZ_JACXAC010000005.1"/>
</dbReference>
<keyword evidence="1" id="KW-0732">Signal</keyword>
<protein>
    <recommendedName>
        <fullName evidence="4">Lipoprotein</fullName>
    </recommendedName>
</protein>